<comment type="pathway">
    <text evidence="1">Cofactor biosynthesis; FAD biosynthesis; FAD from FMN: step 1/1.</text>
</comment>
<keyword evidence="6" id="KW-0808">Transferase</keyword>
<evidence type="ECO:0000256" key="3">
    <source>
        <dbReference type="ARBA" id="ARBA00012393"/>
    </source>
</evidence>
<keyword evidence="8" id="KW-0547">Nucleotide-binding</keyword>
<dbReference type="SMART" id="SM00852">
    <property type="entry name" value="MoCF_biosynth"/>
    <property type="match status" value="1"/>
</dbReference>
<evidence type="ECO:0000313" key="15">
    <source>
        <dbReference type="EMBL" id="KAK6631005.1"/>
    </source>
</evidence>
<comment type="caution">
    <text evidence="15">The sequence shown here is derived from an EMBL/GenBank/DDBJ whole genome shotgun (WGS) entry which is preliminary data.</text>
</comment>
<evidence type="ECO:0000256" key="8">
    <source>
        <dbReference type="ARBA" id="ARBA00022741"/>
    </source>
</evidence>
<evidence type="ECO:0000256" key="9">
    <source>
        <dbReference type="ARBA" id="ARBA00022827"/>
    </source>
</evidence>
<evidence type="ECO:0000259" key="14">
    <source>
        <dbReference type="SMART" id="SM00852"/>
    </source>
</evidence>
<evidence type="ECO:0000256" key="4">
    <source>
        <dbReference type="ARBA" id="ARBA00022630"/>
    </source>
</evidence>
<gene>
    <name evidence="15" type="ORF">RUM44_003177</name>
</gene>
<dbReference type="PANTHER" id="PTHR23293">
    <property type="entry name" value="FAD SYNTHETASE-RELATED FMN ADENYLYLTRANSFERASE"/>
    <property type="match status" value="1"/>
</dbReference>
<dbReference type="CDD" id="cd00885">
    <property type="entry name" value="cinA"/>
    <property type="match status" value="1"/>
</dbReference>
<keyword evidence="10" id="KW-0067">ATP-binding</keyword>
<dbReference type="InterPro" id="IPR036425">
    <property type="entry name" value="MoaB/Mog-like_dom_sf"/>
</dbReference>
<dbReference type="InterPro" id="IPR002500">
    <property type="entry name" value="PAPS_reduct_dom"/>
</dbReference>
<comment type="catalytic activity">
    <reaction evidence="13">
        <text>FMN + ATP + H(+) = FAD + diphosphate</text>
        <dbReference type="Rhea" id="RHEA:17237"/>
        <dbReference type="ChEBI" id="CHEBI:15378"/>
        <dbReference type="ChEBI" id="CHEBI:30616"/>
        <dbReference type="ChEBI" id="CHEBI:33019"/>
        <dbReference type="ChEBI" id="CHEBI:57692"/>
        <dbReference type="ChEBI" id="CHEBI:58210"/>
        <dbReference type="EC" id="2.7.7.2"/>
    </reaction>
</comment>
<evidence type="ECO:0000256" key="1">
    <source>
        <dbReference type="ARBA" id="ARBA00004726"/>
    </source>
</evidence>
<dbReference type="InterPro" id="IPR014729">
    <property type="entry name" value="Rossmann-like_a/b/a_fold"/>
</dbReference>
<evidence type="ECO:0000256" key="6">
    <source>
        <dbReference type="ARBA" id="ARBA00022679"/>
    </source>
</evidence>
<sequence>MGERLKKAGIIVVGSEILKGHVQDINSAFICKRFHAIGVQVCRITTVPDDVSIVAEEVARFSANFDIVVTTGGIGPTHDDITYEAIASAMNDKIVLNSEMADVIRSYFGGNFNITENPALKMARLPQSAKLIFVPPKEEKSWEAERHNGLQKEDKPGEKMSFPIVRVRNVYILPGMTEWLEYAFHHLQKLFEDPDVNVYSMTLFLKVSEFKVLQELNQAVTRYENRVVFGSYPSHSSGTEFKTKIMLESHSLDDVTSAFSYLTSMLPGNFINNDLQKKDVEMVRDLTTGTKSLSNVVGNSLKVIEVALKKYGSKEIYLSFNGGKDCTVLLHLIWVVWSSLGRKERLNSVYIKSDAVFPEVDDFVSKTSERYNMNIVVVCGNIKGALLELHGSNQDIKAIFMGTRRTDPYSEDLNEFQMCDEDWPPLMRVNPILDWSYEDIWNFLRVLAVPYCSLYDEGYTSIGNIKNTKPNPALRVSELGEQYHPAYRLGDASLERQGRN</sequence>
<evidence type="ECO:0000256" key="7">
    <source>
        <dbReference type="ARBA" id="ARBA00022695"/>
    </source>
</evidence>
<dbReference type="Gene3D" id="3.40.980.10">
    <property type="entry name" value="MoaB/Mog-like domain"/>
    <property type="match status" value="1"/>
</dbReference>
<dbReference type="Pfam" id="PF00994">
    <property type="entry name" value="MoCF_biosynth"/>
    <property type="match status" value="1"/>
</dbReference>
<evidence type="ECO:0000256" key="5">
    <source>
        <dbReference type="ARBA" id="ARBA00022643"/>
    </source>
</evidence>
<dbReference type="SUPFAM" id="SSF53218">
    <property type="entry name" value="Molybdenum cofactor biosynthesis proteins"/>
    <property type="match status" value="1"/>
</dbReference>
<accession>A0ABR1AXR9</accession>
<protein>
    <recommendedName>
        <fullName evidence="3">FAD synthase</fullName>
        <ecNumber evidence="3">2.7.7.2</ecNumber>
    </recommendedName>
    <alternativeName>
        <fullName evidence="11">FAD pyrophosphorylase</fullName>
    </alternativeName>
    <alternativeName>
        <fullName evidence="12">FMN adenylyltransferase</fullName>
    </alternativeName>
</protein>
<dbReference type="Gene3D" id="3.40.50.620">
    <property type="entry name" value="HUPs"/>
    <property type="match status" value="1"/>
</dbReference>
<dbReference type="EC" id="2.7.7.2" evidence="3"/>
<evidence type="ECO:0000256" key="11">
    <source>
        <dbReference type="ARBA" id="ARBA00031145"/>
    </source>
</evidence>
<keyword evidence="4" id="KW-0285">Flavoprotein</keyword>
<evidence type="ECO:0000256" key="10">
    <source>
        <dbReference type="ARBA" id="ARBA00022840"/>
    </source>
</evidence>
<name>A0ABR1AXR9_POLSC</name>
<evidence type="ECO:0000256" key="2">
    <source>
        <dbReference type="ARBA" id="ARBA00007589"/>
    </source>
</evidence>
<reference evidence="15 16" key="1">
    <citation type="submission" date="2023-09" db="EMBL/GenBank/DDBJ databases">
        <title>Genomes of two closely related lineages of the louse Polyplax serrata with different host specificities.</title>
        <authorList>
            <person name="Martinu J."/>
            <person name="Tarabai H."/>
            <person name="Stefka J."/>
            <person name="Hypsa V."/>
        </authorList>
    </citation>
    <scope>NUCLEOTIDE SEQUENCE [LARGE SCALE GENOMIC DNA]</scope>
    <source>
        <strain evidence="15">98ZLc_SE</strain>
    </source>
</reference>
<dbReference type="Proteomes" id="UP001359485">
    <property type="component" value="Unassembled WGS sequence"/>
</dbReference>
<keyword evidence="9" id="KW-0274">FAD</keyword>
<keyword evidence="16" id="KW-1185">Reference proteome</keyword>
<evidence type="ECO:0000256" key="12">
    <source>
        <dbReference type="ARBA" id="ARBA00031871"/>
    </source>
</evidence>
<dbReference type="InterPro" id="IPR001453">
    <property type="entry name" value="MoaB/Mog_dom"/>
</dbReference>
<organism evidence="15 16">
    <name type="scientific">Polyplax serrata</name>
    <name type="common">Common mouse louse</name>
    <dbReference type="NCBI Taxonomy" id="468196"/>
    <lineage>
        <taxon>Eukaryota</taxon>
        <taxon>Metazoa</taxon>
        <taxon>Ecdysozoa</taxon>
        <taxon>Arthropoda</taxon>
        <taxon>Hexapoda</taxon>
        <taxon>Insecta</taxon>
        <taxon>Pterygota</taxon>
        <taxon>Neoptera</taxon>
        <taxon>Paraneoptera</taxon>
        <taxon>Psocodea</taxon>
        <taxon>Troctomorpha</taxon>
        <taxon>Phthiraptera</taxon>
        <taxon>Anoplura</taxon>
        <taxon>Polyplacidae</taxon>
        <taxon>Polyplax</taxon>
    </lineage>
</organism>
<keyword evidence="5" id="KW-0288">FMN</keyword>
<comment type="similarity">
    <text evidence="2">In the N-terminal section; belongs to the MoaB/Mog family.</text>
</comment>
<evidence type="ECO:0000256" key="13">
    <source>
        <dbReference type="ARBA" id="ARBA00049494"/>
    </source>
</evidence>
<proteinExistence type="inferred from homology"/>
<dbReference type="InterPro" id="IPR056596">
    <property type="entry name" value="FLAD1_M"/>
</dbReference>
<dbReference type="Pfam" id="PF24102">
    <property type="entry name" value="FLAD1_M"/>
    <property type="match status" value="1"/>
</dbReference>
<dbReference type="Pfam" id="PF01507">
    <property type="entry name" value="PAPS_reduct"/>
    <property type="match status" value="2"/>
</dbReference>
<evidence type="ECO:0000313" key="16">
    <source>
        <dbReference type="Proteomes" id="UP001359485"/>
    </source>
</evidence>
<keyword evidence="7" id="KW-0548">Nucleotidyltransferase</keyword>
<dbReference type="SUPFAM" id="SSF52402">
    <property type="entry name" value="Adenine nucleotide alpha hydrolases-like"/>
    <property type="match status" value="1"/>
</dbReference>
<dbReference type="PANTHER" id="PTHR23293:SF9">
    <property type="entry name" value="FAD SYNTHASE"/>
    <property type="match status" value="1"/>
</dbReference>
<feature type="domain" description="MoaB/Mog" evidence="14">
    <location>
        <begin position="9"/>
        <end position="186"/>
    </location>
</feature>
<dbReference type="EMBL" id="JAWJWF010000007">
    <property type="protein sequence ID" value="KAK6631005.1"/>
    <property type="molecule type" value="Genomic_DNA"/>
</dbReference>
<dbReference type="CDD" id="cd23948">
    <property type="entry name" value="FAD_synthase"/>
    <property type="match status" value="1"/>
</dbReference>